<evidence type="ECO:0000313" key="10">
    <source>
        <dbReference type="EMBL" id="AKV80347.1"/>
    </source>
</evidence>
<organism evidence="6 12">
    <name type="scientific">Metallosphaera sedula</name>
    <dbReference type="NCBI Taxonomy" id="43687"/>
    <lineage>
        <taxon>Archaea</taxon>
        <taxon>Thermoproteota</taxon>
        <taxon>Thermoprotei</taxon>
        <taxon>Sulfolobales</taxon>
        <taxon>Sulfolobaceae</taxon>
        <taxon>Metallosphaera</taxon>
    </lineage>
</organism>
<dbReference type="GeneID" id="91754918"/>
<dbReference type="EMBL" id="CP012172">
    <property type="protein sequence ID" value="AKV73612.1"/>
    <property type="molecule type" value="Genomic_DNA"/>
</dbReference>
<dbReference type="EMBL" id="CP012174">
    <property type="protein sequence ID" value="AKV78102.1"/>
    <property type="molecule type" value="Genomic_DNA"/>
</dbReference>
<feature type="transmembrane region" description="Helical" evidence="4">
    <location>
        <begin position="465"/>
        <end position="484"/>
    </location>
</feature>
<dbReference type="EMBL" id="CP008822">
    <property type="protein sequence ID" value="AIM26633.1"/>
    <property type="molecule type" value="Genomic_DNA"/>
</dbReference>
<dbReference type="RefSeq" id="WP_012020434.1">
    <property type="nucleotide sequence ID" value="NZ_CP008822.1"/>
</dbReference>
<dbReference type="EMBL" id="CP012173">
    <property type="protein sequence ID" value="AKV75853.1"/>
    <property type="molecule type" value="Genomic_DNA"/>
</dbReference>
<protein>
    <recommendedName>
        <fullName evidence="5">4Fe-4S ferredoxin-type domain-containing protein</fullName>
    </recommendedName>
</protein>
<dbReference type="Proteomes" id="UP000062398">
    <property type="component" value="Chromosome"/>
</dbReference>
<dbReference type="Proteomes" id="UP000068832">
    <property type="component" value="Chromosome"/>
</dbReference>
<evidence type="ECO:0000313" key="12">
    <source>
        <dbReference type="Proteomes" id="UP000029084"/>
    </source>
</evidence>
<dbReference type="Proteomes" id="UP000062475">
    <property type="component" value="Chromosome"/>
</dbReference>
<name>A0A088E3V4_9CREN</name>
<feature type="transmembrane region" description="Helical" evidence="4">
    <location>
        <begin position="248"/>
        <end position="270"/>
    </location>
</feature>
<feature type="transmembrane region" description="Helical" evidence="4">
    <location>
        <begin position="535"/>
        <end position="558"/>
    </location>
</feature>
<dbReference type="PATRIC" id="fig|43687.5.peg.482"/>
<feature type="transmembrane region" description="Helical" evidence="4">
    <location>
        <begin position="436"/>
        <end position="453"/>
    </location>
</feature>
<feature type="transmembrane region" description="Helical" evidence="4">
    <location>
        <begin position="46"/>
        <end position="66"/>
    </location>
</feature>
<dbReference type="PANTHER" id="PTHR30224">
    <property type="entry name" value="ELECTRON TRANSPORT PROTEIN"/>
    <property type="match status" value="1"/>
</dbReference>
<sequence length="619" mass="69071">MEKLEYKVTGKVRNYERRFNFYVALSTVGTGAFTGIAVLLKQVLMIETGILLFTTALTILAVNLVLDLTVKSHSNTWVFASPPREIVKKADRVGKEICEHRPSLLEGNNPVSRLVSKLFKKSWAHFAIILPSFIIFYVVMVVGLVGYQKLGPAGISLVNFASDISWLFWFPLLWLLTWLANGRAWCQTCPFSGQAEWVHRLHPWKKMSKKLGLNLRWPIKYSTIFYSAVGFSVLTWMEEFYGIGGPGIPELTSVVLIYIGALELFISLLFQDRTFCRTICPLSAPLAITTTISPLGTFRAKNPEVCKSCTTKDCMKGNDKFHGCPWFASPGSKENSPMCGLASDCYKACPHDNIDWQVKRFPWLSDLAGGKKRFDIALSVTLLTGVVLFQFLNALPFYSMVDTWLSKVTGWVNFAQLLVPGLSKFGYSTHGYPNPLDYFAINMIPILVVLAAAKFEERRGVPLKWGFTSISYALIPIFAASLLVRNLPKFLGGSPLILNEILDPTGAGMHNSEIYSTFWGSLLHSLGHDPLNATAAWWVLLVMEAVMAFGIYLGLRASNMLAETDGVGKWTYYAVVLGFGLTFMLVTYWMSSPASPTAPFYNQYLGNLLYNPLQATPPF</sequence>
<evidence type="ECO:0000313" key="15">
    <source>
        <dbReference type="Proteomes" id="UP000062398"/>
    </source>
</evidence>
<reference evidence="6 12" key="1">
    <citation type="journal article" date="2014" name="J. Bacteriol.">
        <title>Role of an Archaeal PitA Transporter in the Copper and Arsenic Resistance of Metallosphaera sedula, an Extreme Thermoacidophile.</title>
        <authorList>
            <person name="McCarthy S."/>
            <person name="Ai C."/>
            <person name="Wheaton G."/>
            <person name="Tevatia R."/>
            <person name="Eckrich V."/>
            <person name="Kelly R."/>
            <person name="Blum P."/>
        </authorList>
    </citation>
    <scope>NUCLEOTIDE SEQUENCE [LARGE SCALE GENOMIC DNA]</scope>
    <source>
        <strain evidence="6 12">CuR1</strain>
    </source>
</reference>
<feature type="transmembrane region" description="Helical" evidence="4">
    <location>
        <begin position="123"/>
        <end position="147"/>
    </location>
</feature>
<evidence type="ECO:0000313" key="9">
    <source>
        <dbReference type="EMBL" id="AKV78102.1"/>
    </source>
</evidence>
<dbReference type="AlphaFoldDB" id="A0A088E3V4"/>
<feature type="transmembrane region" description="Helical" evidence="4">
    <location>
        <begin position="21"/>
        <end position="40"/>
    </location>
</feature>
<evidence type="ECO:0000313" key="13">
    <source>
        <dbReference type="Proteomes" id="UP000056255"/>
    </source>
</evidence>
<dbReference type="Proteomes" id="UP000061362">
    <property type="component" value="Chromosome"/>
</dbReference>
<evidence type="ECO:0000313" key="17">
    <source>
        <dbReference type="Proteomes" id="UP000068832"/>
    </source>
</evidence>
<comment type="subcellular location">
    <subcellularLocation>
        <location evidence="1">Cell membrane</location>
    </subcellularLocation>
</comment>
<dbReference type="GO" id="GO:0005886">
    <property type="term" value="C:plasma membrane"/>
    <property type="evidence" value="ECO:0007669"/>
    <property type="project" value="UniProtKB-SubCell"/>
</dbReference>
<dbReference type="PANTHER" id="PTHR30224:SF4">
    <property type="entry name" value="ELECTRON TRANSPORT PROTEIN YCCM-RELATED"/>
    <property type="match status" value="1"/>
</dbReference>
<reference evidence="11 13" key="3">
    <citation type="submission" date="2015-07" db="EMBL/GenBank/DDBJ databases">
        <title>Physiological, transcriptional responses and genome re-sequencing of acid resistant extremely thermoacidophilic Metallosphaera sedula SARC-M1.</title>
        <authorList>
            <person name="Ai C."/>
            <person name="McCarthy S."/>
            <person name="Eckrich V."/>
            <person name="Rudrappa D."/>
            <person name="Qiu G."/>
            <person name="Blum P."/>
        </authorList>
    </citation>
    <scope>NUCLEOTIDE SEQUENCE [LARGE SCALE GENOMIC DNA]</scope>
    <source>
        <strain evidence="11 13">SARC-M1</strain>
    </source>
</reference>
<feature type="transmembrane region" description="Helical" evidence="4">
    <location>
        <begin position="570"/>
        <end position="590"/>
    </location>
</feature>
<evidence type="ECO:0000256" key="1">
    <source>
        <dbReference type="ARBA" id="ARBA00004236"/>
    </source>
</evidence>
<dbReference type="Pfam" id="PF12801">
    <property type="entry name" value="Fer4_5"/>
    <property type="match status" value="2"/>
</dbReference>
<keyword evidence="2" id="KW-1003">Cell membrane</keyword>
<dbReference type="EMBL" id="CP012175">
    <property type="protein sequence ID" value="AKV80347.1"/>
    <property type="molecule type" value="Genomic_DNA"/>
</dbReference>
<feature type="domain" description="4Fe-4S ferredoxin-type" evidence="5">
    <location>
        <begin position="164"/>
        <end position="205"/>
    </location>
</feature>
<reference evidence="14 15" key="2">
    <citation type="journal article" date="2015" name="Genome Announc.">
        <title>Complete Genome Sequences of Evolved Arsenate-Resistant Metallosphaera sedula Strains.</title>
        <authorList>
            <person name="Ai C."/>
            <person name="McCarthy S."/>
            <person name="Schackwitz W."/>
            <person name="Martin J."/>
            <person name="Lipzen A."/>
            <person name="Blum P."/>
        </authorList>
    </citation>
    <scope>NUCLEOTIDE SEQUENCE [LARGE SCALE GENOMIC DNA]</scope>
    <source>
        <strain evidence="9 15">ARS120-1</strain>
        <strain evidence="10 14">ARS120-2</strain>
        <strain evidence="7 17">ARS50-1</strain>
        <strain evidence="8 16">ARS50-2</strain>
    </source>
</reference>
<evidence type="ECO:0000313" key="6">
    <source>
        <dbReference type="EMBL" id="AIM26633.1"/>
    </source>
</evidence>
<evidence type="ECO:0000313" key="8">
    <source>
        <dbReference type="EMBL" id="AKV75853.1"/>
    </source>
</evidence>
<evidence type="ECO:0000256" key="4">
    <source>
        <dbReference type="SAM" id="Phobius"/>
    </source>
</evidence>
<keyword evidence="4" id="KW-1133">Transmembrane helix</keyword>
<dbReference type="EMBL" id="CP012176">
    <property type="protein sequence ID" value="AKV84211.1"/>
    <property type="molecule type" value="Genomic_DNA"/>
</dbReference>
<evidence type="ECO:0000256" key="3">
    <source>
        <dbReference type="ARBA" id="ARBA00023136"/>
    </source>
</evidence>
<feature type="transmembrane region" description="Helical" evidence="4">
    <location>
        <begin position="376"/>
        <end position="398"/>
    </location>
</feature>
<evidence type="ECO:0000259" key="5">
    <source>
        <dbReference type="Pfam" id="PF12801"/>
    </source>
</evidence>
<dbReference type="OrthoDB" id="23833at2157"/>
<feature type="domain" description="4Fe-4S ferredoxin-type" evidence="5">
    <location>
        <begin position="257"/>
        <end position="282"/>
    </location>
</feature>
<dbReference type="InterPro" id="IPR052378">
    <property type="entry name" value="NosR_regulator"/>
</dbReference>
<gene>
    <name evidence="6" type="ORF">HA72_0469</name>
    <name evidence="7" type="ORF">MsedA_0483</name>
    <name evidence="8" type="ORF">MsedB_0483</name>
    <name evidence="9" type="ORF">MsedC_0482</name>
    <name evidence="10" type="ORF">MsedD_0483</name>
    <name evidence="11" type="ORF">MsedE_0483</name>
</gene>
<dbReference type="Proteomes" id="UP000029084">
    <property type="component" value="Chromosome"/>
</dbReference>
<keyword evidence="3 4" id="KW-0472">Membrane</keyword>
<dbReference type="Proteomes" id="UP000056255">
    <property type="component" value="Chromosome"/>
</dbReference>
<evidence type="ECO:0000313" key="14">
    <source>
        <dbReference type="Proteomes" id="UP000061362"/>
    </source>
</evidence>
<evidence type="ECO:0000256" key="2">
    <source>
        <dbReference type="ARBA" id="ARBA00022475"/>
    </source>
</evidence>
<keyword evidence="4" id="KW-0812">Transmembrane</keyword>
<feature type="transmembrane region" description="Helical" evidence="4">
    <location>
        <begin position="153"/>
        <end position="176"/>
    </location>
</feature>
<proteinExistence type="predicted"/>
<feature type="transmembrane region" description="Helical" evidence="4">
    <location>
        <begin position="217"/>
        <end position="236"/>
    </location>
</feature>
<accession>A0A088E3V4</accession>
<evidence type="ECO:0000313" key="11">
    <source>
        <dbReference type="EMBL" id="AKV84211.1"/>
    </source>
</evidence>
<evidence type="ECO:0000313" key="16">
    <source>
        <dbReference type="Proteomes" id="UP000062475"/>
    </source>
</evidence>
<evidence type="ECO:0000313" key="7">
    <source>
        <dbReference type="EMBL" id="AKV73612.1"/>
    </source>
</evidence>
<dbReference type="InterPro" id="IPR017896">
    <property type="entry name" value="4Fe4S_Fe-S-bd"/>
</dbReference>